<dbReference type="CDD" id="cd00603">
    <property type="entry name" value="IPT_PCSR"/>
    <property type="match status" value="1"/>
</dbReference>
<dbReference type="Proteomes" id="UP000277204">
    <property type="component" value="Unassembled WGS sequence"/>
</dbReference>
<sequence>MSDGQRSCPAVNYITPSEASTEGGSAIMIFGCGFEQSAFVLPGSNSNSGNRVLLKNAWQTYRAELIEEGGSMIKFSSPLIKSSVTPTIEKVSPIYAPPGSVIGLNGTIFTSRFSSNLDVFTVGRPQSIISYGIGLLSPTSDKGYIMCKRSVSYTGNNEYKYYNHFLTNFRSKTLESVYRVDRNEQTFMHQSYSVISNVTSIQTSSFGGGSIEITGEYLNSQNDIEISVGYTKCSPTLVNSTYINCILDQIEQTPKPKFYPGNRGLTVQFWSDLKASSVSDLLLIDFDQTTNTTLQETYLYEPEFIPKDLFNGTGIIRLSMIFVPPKNSYYQFIITSANTYALLGGGINETLTQMTITNSRTNSIYLNRNEHFLLELRSIISQPTAIVRLCASLSNASLNYQQLKISKPTSYMITIKSSANSEKQVIDHSALVNSSIIPIAEIQTISIPTAATQYKLCLFYSCTSPLPVQNPNVDLISQEISEKLNGSSVKTKIVQITNDYLVLQITFPEEFGDMPLLDVQSFPQTINKSQVNETVQGMTGFSKTIRPSYGGMYSYMTYTLDSTENEIRLAYLNLGSSWCPSKLINPTFKYAVLDDFETSTLSTVTTETVAFCGRQSVLNLFTYQFAQLISVNTNPYLCFAIKGKTKNSINFLYNAIGVTSRLLKQTLTYSIDLTQQDENSWKFKCINVLQLLRTDPRNINATIFQLESFSIPPRKKFYELEYTLFLDTVYMGTKPISDNPDGKL</sequence>
<dbReference type="SUPFAM" id="SSF81296">
    <property type="entry name" value="E set domains"/>
    <property type="match status" value="1"/>
</dbReference>
<name>A0A3P7VM69_9TREM</name>
<dbReference type="InterPro" id="IPR002909">
    <property type="entry name" value="IPT_dom"/>
</dbReference>
<dbReference type="InterPro" id="IPR052387">
    <property type="entry name" value="Fibrocystin"/>
</dbReference>
<keyword evidence="1" id="KW-0732">Signal</keyword>
<protein>
    <recommendedName>
        <fullName evidence="2">IPT/TIG domain-containing protein</fullName>
    </recommendedName>
</protein>
<dbReference type="EMBL" id="UZAI01000147">
    <property type="protein sequence ID" value="VDO49190.1"/>
    <property type="molecule type" value="Genomic_DNA"/>
</dbReference>
<evidence type="ECO:0000313" key="3">
    <source>
        <dbReference type="EMBL" id="VDO49190.1"/>
    </source>
</evidence>
<evidence type="ECO:0000313" key="4">
    <source>
        <dbReference type="Proteomes" id="UP000277204"/>
    </source>
</evidence>
<proteinExistence type="predicted"/>
<dbReference type="AlphaFoldDB" id="A0A3P7VM69"/>
<dbReference type="InterPro" id="IPR013783">
    <property type="entry name" value="Ig-like_fold"/>
</dbReference>
<reference evidence="3 4" key="1">
    <citation type="submission" date="2018-11" db="EMBL/GenBank/DDBJ databases">
        <authorList>
            <consortium name="Pathogen Informatics"/>
        </authorList>
    </citation>
    <scope>NUCLEOTIDE SEQUENCE [LARGE SCALE GENOMIC DNA]</scope>
    <source>
        <strain evidence="3 4">Zambia</strain>
    </source>
</reference>
<dbReference type="Gene3D" id="2.60.40.10">
    <property type="entry name" value="Immunoglobulins"/>
    <property type="match status" value="1"/>
</dbReference>
<dbReference type="InterPro" id="IPR014756">
    <property type="entry name" value="Ig_E-set"/>
</dbReference>
<organism evidence="3 4">
    <name type="scientific">Schistosoma margrebowiei</name>
    <dbReference type="NCBI Taxonomy" id="48269"/>
    <lineage>
        <taxon>Eukaryota</taxon>
        <taxon>Metazoa</taxon>
        <taxon>Spiralia</taxon>
        <taxon>Lophotrochozoa</taxon>
        <taxon>Platyhelminthes</taxon>
        <taxon>Trematoda</taxon>
        <taxon>Digenea</taxon>
        <taxon>Strigeidida</taxon>
        <taxon>Schistosomatoidea</taxon>
        <taxon>Schistosomatidae</taxon>
        <taxon>Schistosoma</taxon>
    </lineage>
</organism>
<dbReference type="Pfam" id="PF01833">
    <property type="entry name" value="TIG"/>
    <property type="match status" value="1"/>
</dbReference>
<keyword evidence="4" id="KW-1185">Reference proteome</keyword>
<evidence type="ECO:0000259" key="2">
    <source>
        <dbReference type="Pfam" id="PF01833"/>
    </source>
</evidence>
<dbReference type="PANTHER" id="PTHR46769:SF2">
    <property type="entry name" value="FIBROCYSTIN-L ISOFORM 2 PRECURSOR-RELATED"/>
    <property type="match status" value="1"/>
</dbReference>
<accession>A0A3P7VM69</accession>
<evidence type="ECO:0000256" key="1">
    <source>
        <dbReference type="ARBA" id="ARBA00022729"/>
    </source>
</evidence>
<gene>
    <name evidence="3" type="ORF">SMRZ_LOCUS756</name>
</gene>
<feature type="domain" description="IPT/TIG" evidence="2">
    <location>
        <begin position="194"/>
        <end position="260"/>
    </location>
</feature>
<dbReference type="PANTHER" id="PTHR46769">
    <property type="entry name" value="POLYCYSTIC KIDNEY AND HEPATIC DISEASE 1 (AUTOSOMAL RECESSIVE)-LIKE 1"/>
    <property type="match status" value="1"/>
</dbReference>